<name>A0ABU0X3A6_9PSEU</name>
<dbReference type="PANTHER" id="PTHR43712">
    <property type="entry name" value="PUTATIVE (AFU_ORTHOLOGUE AFUA_4G14580)-RELATED"/>
    <property type="match status" value="1"/>
</dbReference>
<evidence type="ECO:0000259" key="5">
    <source>
        <dbReference type="Pfam" id="PF08100"/>
    </source>
</evidence>
<evidence type="ECO:0000259" key="4">
    <source>
        <dbReference type="Pfam" id="PF00891"/>
    </source>
</evidence>
<sequence length="332" mass="34668">MPLHLPPDDGPPSFHDMLAAAGYRALTAGLRLGVFDALADGPRSTAALADALGTDPRGTALLGDLLVSFGYLLREGDGFANAPATTSWLTGAGYADVQKFWSVVLFESWQDLEGSVRTGKPALDFYAWLAERPEVLRRFQGMLSGHADHIAPEVASTVPVGATLLDVGGGHATHAIRLCAAHPSLRATVVDLPEALAVGGAAVAEAGLADRVELRPGDYDDLDLGSGFDTALLFNVVHGRTAEANERLLARVADALAPGGAVVLLEHDEHVDDPASDAFARVFSLNLFHGQGGQVYSAEEIGGWLTATGFDAPSAHPLASSPGQSLLVARKR</sequence>
<dbReference type="RefSeq" id="WP_306747877.1">
    <property type="nucleotide sequence ID" value="NZ_NSDM01000009.1"/>
</dbReference>
<evidence type="ECO:0000256" key="1">
    <source>
        <dbReference type="ARBA" id="ARBA00022603"/>
    </source>
</evidence>
<feature type="domain" description="O-methyltransferase dimerisation" evidence="5">
    <location>
        <begin position="24"/>
        <end position="90"/>
    </location>
</feature>
<comment type="caution">
    <text evidence="6">The sequence shown here is derived from an EMBL/GenBank/DDBJ whole genome shotgun (WGS) entry which is preliminary data.</text>
</comment>
<proteinExistence type="predicted"/>
<dbReference type="SUPFAM" id="SSF53335">
    <property type="entry name" value="S-adenosyl-L-methionine-dependent methyltransferases"/>
    <property type="match status" value="1"/>
</dbReference>
<dbReference type="SUPFAM" id="SSF46785">
    <property type="entry name" value="Winged helix' DNA-binding domain"/>
    <property type="match status" value="1"/>
</dbReference>
<keyword evidence="7" id="KW-1185">Reference proteome</keyword>
<dbReference type="InterPro" id="IPR036388">
    <property type="entry name" value="WH-like_DNA-bd_sf"/>
</dbReference>
<dbReference type="InterPro" id="IPR036390">
    <property type="entry name" value="WH_DNA-bd_sf"/>
</dbReference>
<dbReference type="Gene3D" id="3.40.50.150">
    <property type="entry name" value="Vaccinia Virus protein VP39"/>
    <property type="match status" value="1"/>
</dbReference>
<dbReference type="Pfam" id="PF08100">
    <property type="entry name" value="Dimerisation"/>
    <property type="match status" value="1"/>
</dbReference>
<dbReference type="CDD" id="cd02440">
    <property type="entry name" value="AdoMet_MTases"/>
    <property type="match status" value="1"/>
</dbReference>
<dbReference type="GO" id="GO:0032259">
    <property type="term" value="P:methylation"/>
    <property type="evidence" value="ECO:0007669"/>
    <property type="project" value="UniProtKB-KW"/>
</dbReference>
<keyword evidence="1 6" id="KW-0489">Methyltransferase</keyword>
<dbReference type="Pfam" id="PF00891">
    <property type="entry name" value="Methyltransf_2"/>
    <property type="match status" value="1"/>
</dbReference>
<dbReference type="EMBL" id="NSDM01000009">
    <property type="protein sequence ID" value="MDQ2586612.1"/>
    <property type="molecule type" value="Genomic_DNA"/>
</dbReference>
<feature type="domain" description="O-methyltransferase C-terminal" evidence="4">
    <location>
        <begin position="162"/>
        <end position="310"/>
    </location>
</feature>
<dbReference type="PANTHER" id="PTHR43712:SF2">
    <property type="entry name" value="O-METHYLTRANSFERASE CICE"/>
    <property type="match status" value="1"/>
</dbReference>
<keyword evidence="2" id="KW-0808">Transferase</keyword>
<evidence type="ECO:0000313" key="6">
    <source>
        <dbReference type="EMBL" id="MDQ2586612.1"/>
    </source>
</evidence>
<dbReference type="Gene3D" id="1.10.10.10">
    <property type="entry name" value="Winged helix-like DNA-binding domain superfamily/Winged helix DNA-binding domain"/>
    <property type="match status" value="1"/>
</dbReference>
<dbReference type="InterPro" id="IPR001077">
    <property type="entry name" value="COMT_C"/>
</dbReference>
<evidence type="ECO:0000313" key="7">
    <source>
        <dbReference type="Proteomes" id="UP001225605"/>
    </source>
</evidence>
<organism evidence="6 7">
    <name type="scientific">Saccharothrix yanglingensis</name>
    <dbReference type="NCBI Taxonomy" id="659496"/>
    <lineage>
        <taxon>Bacteria</taxon>
        <taxon>Bacillati</taxon>
        <taxon>Actinomycetota</taxon>
        <taxon>Actinomycetes</taxon>
        <taxon>Pseudonocardiales</taxon>
        <taxon>Pseudonocardiaceae</taxon>
        <taxon>Saccharothrix</taxon>
    </lineage>
</organism>
<dbReference type="PROSITE" id="PS51683">
    <property type="entry name" value="SAM_OMT_II"/>
    <property type="match status" value="1"/>
</dbReference>
<dbReference type="Proteomes" id="UP001225605">
    <property type="component" value="Unassembled WGS sequence"/>
</dbReference>
<gene>
    <name evidence="6" type="ORF">CKY47_21960</name>
</gene>
<dbReference type="InterPro" id="IPR012967">
    <property type="entry name" value="COMT_dimerisation"/>
</dbReference>
<evidence type="ECO:0000256" key="3">
    <source>
        <dbReference type="ARBA" id="ARBA00022691"/>
    </source>
</evidence>
<dbReference type="GO" id="GO:0008168">
    <property type="term" value="F:methyltransferase activity"/>
    <property type="evidence" value="ECO:0007669"/>
    <property type="project" value="UniProtKB-KW"/>
</dbReference>
<protein>
    <submittedName>
        <fullName evidence="6">Methyltransferase type 12</fullName>
    </submittedName>
</protein>
<accession>A0ABU0X3A6</accession>
<dbReference type="InterPro" id="IPR016461">
    <property type="entry name" value="COMT-like"/>
</dbReference>
<keyword evidence="3" id="KW-0949">S-adenosyl-L-methionine</keyword>
<reference evidence="6 7" key="1">
    <citation type="submission" date="2017-06" db="EMBL/GenBank/DDBJ databases">
        <title>Cultured bacterium strain Saccharothrix yanglingensis Hhs.015.</title>
        <authorList>
            <person name="Xia Y."/>
        </authorList>
    </citation>
    <scope>NUCLEOTIDE SEQUENCE [LARGE SCALE GENOMIC DNA]</scope>
    <source>
        <strain evidence="6 7">Hhs.015</strain>
    </source>
</reference>
<dbReference type="InterPro" id="IPR029063">
    <property type="entry name" value="SAM-dependent_MTases_sf"/>
</dbReference>
<evidence type="ECO:0000256" key="2">
    <source>
        <dbReference type="ARBA" id="ARBA00022679"/>
    </source>
</evidence>